<organism evidence="2 3">
    <name type="scientific">Macrostomum lignano</name>
    <dbReference type="NCBI Taxonomy" id="282301"/>
    <lineage>
        <taxon>Eukaryota</taxon>
        <taxon>Metazoa</taxon>
        <taxon>Spiralia</taxon>
        <taxon>Lophotrochozoa</taxon>
        <taxon>Platyhelminthes</taxon>
        <taxon>Rhabditophora</taxon>
        <taxon>Macrostomorpha</taxon>
        <taxon>Macrostomida</taxon>
        <taxon>Macrostomidae</taxon>
        <taxon>Macrostomum</taxon>
    </lineage>
</organism>
<evidence type="ECO:0000313" key="2">
    <source>
        <dbReference type="Proteomes" id="UP000095280"/>
    </source>
</evidence>
<accession>A0A1I8FB14</accession>
<feature type="compositionally biased region" description="Polar residues" evidence="1">
    <location>
        <begin position="349"/>
        <end position="360"/>
    </location>
</feature>
<reference evidence="3" key="1">
    <citation type="submission" date="2016-11" db="UniProtKB">
        <authorList>
            <consortium name="WormBaseParasite"/>
        </authorList>
    </citation>
    <scope>IDENTIFICATION</scope>
</reference>
<proteinExistence type="predicted"/>
<feature type="compositionally biased region" description="Low complexity" evidence="1">
    <location>
        <begin position="223"/>
        <end position="234"/>
    </location>
</feature>
<feature type="region of interest" description="Disordered" evidence="1">
    <location>
        <begin position="348"/>
        <end position="393"/>
    </location>
</feature>
<protein>
    <submittedName>
        <fullName evidence="3">Alpha-carbonic anhydrase domain-containing protein</fullName>
    </submittedName>
</protein>
<evidence type="ECO:0000256" key="1">
    <source>
        <dbReference type="SAM" id="MobiDB-lite"/>
    </source>
</evidence>
<feature type="region of interest" description="Disordered" evidence="1">
    <location>
        <begin position="223"/>
        <end position="265"/>
    </location>
</feature>
<name>A0A1I8FB14_9PLAT</name>
<dbReference type="SUPFAM" id="SSF51069">
    <property type="entry name" value="Carbonic anhydrase"/>
    <property type="match status" value="1"/>
</dbReference>
<dbReference type="Proteomes" id="UP000095280">
    <property type="component" value="Unplaced"/>
</dbReference>
<dbReference type="Gene3D" id="3.10.200.10">
    <property type="entry name" value="Alpha carbonic anhydrase"/>
    <property type="match status" value="1"/>
</dbReference>
<dbReference type="WBParaSite" id="maker-unitig_27653-snap-gene-0.2-mRNA-1">
    <property type="protein sequence ID" value="maker-unitig_27653-snap-gene-0.2-mRNA-1"/>
    <property type="gene ID" value="maker-unitig_27653-snap-gene-0.2"/>
</dbReference>
<evidence type="ECO:0000313" key="3">
    <source>
        <dbReference type="WBParaSite" id="maker-unitig_27653-snap-gene-0.2-mRNA-1"/>
    </source>
</evidence>
<keyword evidence="2" id="KW-1185">Reference proteome</keyword>
<feature type="compositionally biased region" description="Low complexity" evidence="1">
    <location>
        <begin position="366"/>
        <end position="386"/>
    </location>
</feature>
<sequence>CRTGHARPATDRQNSKRCTAFCLSSNLSVRPCCCLWPASRDQTVVHGSISSTAPGTMSPGVQHLANIALAEAESNKFSLADSLVDPKLSEYSIRETENAQFTLTLSNDGHKLPGQHGLRPGDSKLAKAKRYVLHCQPASLALGADNSRGSSTRWRVEPPLEGHLVFYNSYDYANFSVAVHRVGGLACAGTRRYFYRYEGGLTTPTCNENVLWTSSLASQCERPPAQAGPLAALPERQGHGGQLRPPQPLNSPHRPGANRLSIGLSTGAGRASETRLFFRRRPRRHLRRFGQRRRASAVALLLPRRLTRWLQWKPVLPVDGVAQTGHVEHQLRHLPARPVQAHNELLEGQGSQQTRHSVQQADLKLSGSRGESIDSSSSRSLLDAASPPVNSWP</sequence>
<dbReference type="InterPro" id="IPR036398">
    <property type="entry name" value="CA_dom_sf"/>
</dbReference>
<dbReference type="AlphaFoldDB" id="A0A1I8FB14"/>